<dbReference type="Proteomes" id="UP001157109">
    <property type="component" value="Unassembled WGS sequence"/>
</dbReference>
<protein>
    <recommendedName>
        <fullName evidence="4">Tyr recombinase domain-containing protein</fullName>
    </recommendedName>
</protein>
<dbReference type="EMBL" id="BSUJ01000001">
    <property type="protein sequence ID" value="GMA19604.1"/>
    <property type="molecule type" value="Genomic_DNA"/>
</dbReference>
<proteinExistence type="predicted"/>
<sequence>MARAATTKLEPGQHSIDRAHPFEYRDGWALKWSIRLENGRLIRKLTQAQTKGKVRARAKVTAAELLAAPGGGRWKGTSDTLAYMDAVTLPMIEGERLAGSTTRRYKLAYELLRGSCNVEKCKHSHSLKGLSLRDAMRPRALTDCLEEIAKLHGAVNAKHAKTVAKKYLATPLKVDEVIEHNPLTDLDVDLSKAKKPRYSRGGRALTLPEYQRVIAWLLDADPDDVEKPKRGRWSRETRIIERKACLDIILAQATTGLRTSELCLRPTSDCGLDDDGTFIVSLSPEVTKTRAGRVVPVLAPEISTRLAERLNTGSPWLFPSPSDSSKLWDPRNRDRKLALVYKEIAEQCDVEMFQEERGHSWRTTNNTLLYDVLPEATRTRLFGHTAAVNRQHYTAVTSTEAVVSAAAVLRQK</sequence>
<dbReference type="InterPro" id="IPR011010">
    <property type="entry name" value="DNA_brk_join_enz"/>
</dbReference>
<comment type="caution">
    <text evidence="2">The sequence shown here is derived from an EMBL/GenBank/DDBJ whole genome shotgun (WGS) entry which is preliminary data.</text>
</comment>
<accession>A0ABQ6HPJ6</accession>
<keyword evidence="3" id="KW-1185">Reference proteome</keyword>
<organism evidence="2 3">
    <name type="scientific">Arsenicicoccus piscis</name>
    <dbReference type="NCBI Taxonomy" id="673954"/>
    <lineage>
        <taxon>Bacteria</taxon>
        <taxon>Bacillati</taxon>
        <taxon>Actinomycetota</taxon>
        <taxon>Actinomycetes</taxon>
        <taxon>Micrococcales</taxon>
        <taxon>Intrasporangiaceae</taxon>
        <taxon>Arsenicicoccus</taxon>
    </lineage>
</organism>
<name>A0ABQ6HPJ6_9MICO</name>
<dbReference type="RefSeq" id="WP_241445234.1">
    <property type="nucleotide sequence ID" value="NZ_BSUJ01000001.1"/>
</dbReference>
<dbReference type="InterPro" id="IPR013762">
    <property type="entry name" value="Integrase-like_cat_sf"/>
</dbReference>
<dbReference type="Gene3D" id="1.10.443.10">
    <property type="entry name" value="Intergrase catalytic core"/>
    <property type="match status" value="1"/>
</dbReference>
<gene>
    <name evidence="2" type="ORF">GCM10025862_16250</name>
</gene>
<dbReference type="SUPFAM" id="SSF56349">
    <property type="entry name" value="DNA breaking-rejoining enzymes"/>
    <property type="match status" value="1"/>
</dbReference>
<evidence type="ECO:0008006" key="4">
    <source>
        <dbReference type="Google" id="ProtNLM"/>
    </source>
</evidence>
<evidence type="ECO:0000313" key="3">
    <source>
        <dbReference type="Proteomes" id="UP001157109"/>
    </source>
</evidence>
<evidence type="ECO:0000256" key="1">
    <source>
        <dbReference type="ARBA" id="ARBA00023172"/>
    </source>
</evidence>
<keyword evidence="1" id="KW-0233">DNA recombination</keyword>
<reference evidence="3" key="1">
    <citation type="journal article" date="2019" name="Int. J. Syst. Evol. Microbiol.">
        <title>The Global Catalogue of Microorganisms (GCM) 10K type strain sequencing project: providing services to taxonomists for standard genome sequencing and annotation.</title>
        <authorList>
            <consortium name="The Broad Institute Genomics Platform"/>
            <consortium name="The Broad Institute Genome Sequencing Center for Infectious Disease"/>
            <person name="Wu L."/>
            <person name="Ma J."/>
        </authorList>
    </citation>
    <scope>NUCLEOTIDE SEQUENCE [LARGE SCALE GENOMIC DNA]</scope>
    <source>
        <strain evidence="3">NBRC 105830</strain>
    </source>
</reference>
<evidence type="ECO:0000313" key="2">
    <source>
        <dbReference type="EMBL" id="GMA19604.1"/>
    </source>
</evidence>